<feature type="coiled-coil region" evidence="1">
    <location>
        <begin position="279"/>
        <end position="338"/>
    </location>
</feature>
<dbReference type="Proteomes" id="UP000694388">
    <property type="component" value="Unplaced"/>
</dbReference>
<keyword evidence="1" id="KW-0175">Coiled coil</keyword>
<feature type="region of interest" description="Disordered" evidence="2">
    <location>
        <begin position="1"/>
        <end position="21"/>
    </location>
</feature>
<dbReference type="Ensembl" id="ENSEBUT00000021414.1">
    <property type="protein sequence ID" value="ENSEBUP00000020838.1"/>
    <property type="gene ID" value="ENSEBUG00000012864.1"/>
</dbReference>
<evidence type="ECO:0000256" key="2">
    <source>
        <dbReference type="SAM" id="MobiDB-lite"/>
    </source>
</evidence>
<proteinExistence type="predicted"/>
<keyword evidence="4" id="KW-1185">Reference proteome</keyword>
<protein>
    <submittedName>
        <fullName evidence="3">Uncharacterized protein</fullName>
    </submittedName>
</protein>
<accession>A0A8C4WZ39</accession>
<sequence length="470" mass="52755">MKTRRRSTPLLRAPLSREPRRSAVPIANSNTMRRAGLRKMDNADLHRQRLLEKEVCHLRAELLESKRYAQILEKKLHKAETQGATAIHTRKLLANKTADLKNCTARLKRANELLLAKFSGDEKKIVRNGLCMELPELHTQLGEKDQTLAYLLEEHNAAVLPLGEAGNERSELVGSISGPKIQAEEKKREDYKGQRSENDGGCVELTVEKQLGESVIEGKFQQICNLSSSQFLKEAMQERESVSMEATGKALKQAENAGGCVSEAGDEMENNVQETQSFLQDLLGEVSSLEQQDKQIEKVVTELIKFTSVREEAVGALKKDLERQMGELRARLDQMEGRMVLQELPQNLANENIKRSLAGQDKRPRIELLKKRSGNGSKNGHDGCLGEKFAALEKEQMQTKVVLQRLRHEVVGRQKKINVCQTSNRKEVGSAIARGHPKPSDLRPRKYLSGGYKEGIENYPALRSGDVNRI</sequence>
<dbReference type="AlphaFoldDB" id="A0A8C4WZ39"/>
<reference evidence="3" key="2">
    <citation type="submission" date="2025-09" db="UniProtKB">
        <authorList>
            <consortium name="Ensembl"/>
        </authorList>
    </citation>
    <scope>IDENTIFICATION</scope>
</reference>
<organism evidence="3 4">
    <name type="scientific">Eptatretus burgeri</name>
    <name type="common">Inshore hagfish</name>
    <dbReference type="NCBI Taxonomy" id="7764"/>
    <lineage>
        <taxon>Eukaryota</taxon>
        <taxon>Metazoa</taxon>
        <taxon>Chordata</taxon>
        <taxon>Craniata</taxon>
        <taxon>Vertebrata</taxon>
        <taxon>Cyclostomata</taxon>
        <taxon>Myxini</taxon>
        <taxon>Myxiniformes</taxon>
        <taxon>Myxinidae</taxon>
        <taxon>Eptatretinae</taxon>
        <taxon>Eptatretus</taxon>
    </lineage>
</organism>
<name>A0A8C4WZ39_EPTBU</name>
<dbReference type="Pfam" id="PF15905">
    <property type="entry name" value="HMMR_N"/>
    <property type="match status" value="1"/>
</dbReference>
<evidence type="ECO:0000256" key="1">
    <source>
        <dbReference type="SAM" id="Coils"/>
    </source>
</evidence>
<reference evidence="3" key="1">
    <citation type="submission" date="2025-08" db="UniProtKB">
        <authorList>
            <consortium name="Ensembl"/>
        </authorList>
    </citation>
    <scope>IDENTIFICATION</scope>
</reference>
<evidence type="ECO:0000313" key="3">
    <source>
        <dbReference type="Ensembl" id="ENSEBUP00000020838.1"/>
    </source>
</evidence>
<evidence type="ECO:0000313" key="4">
    <source>
        <dbReference type="Proteomes" id="UP000694388"/>
    </source>
</evidence>